<reference evidence="3 4" key="1">
    <citation type="submission" date="2019-05" db="EMBL/GenBank/DDBJ databases">
        <title>Emergence of the Ug99 lineage of the wheat stem rust pathogen through somatic hybridization.</title>
        <authorList>
            <person name="Li F."/>
            <person name="Upadhyaya N.M."/>
            <person name="Sperschneider J."/>
            <person name="Matny O."/>
            <person name="Nguyen-Phuc H."/>
            <person name="Mago R."/>
            <person name="Raley C."/>
            <person name="Miller M.E."/>
            <person name="Silverstein K.A.T."/>
            <person name="Henningsen E."/>
            <person name="Hirsch C.D."/>
            <person name="Visser B."/>
            <person name="Pretorius Z.A."/>
            <person name="Steffenson B.J."/>
            <person name="Schwessinger B."/>
            <person name="Dodds P.N."/>
            <person name="Figueroa M."/>
        </authorList>
    </citation>
    <scope>NUCLEOTIDE SEQUENCE [LARGE SCALE GENOMIC DNA]</scope>
    <source>
        <strain evidence="1">21-0</strain>
        <strain evidence="2 4">Ug99</strain>
    </source>
</reference>
<name>A0A5B0SE51_PUCGR</name>
<dbReference type="Proteomes" id="UP000324748">
    <property type="component" value="Unassembled WGS sequence"/>
</dbReference>
<sequence length="90" mass="9318">MNTDGNGFGIPENSSNAPSHPLTIANLSLLSAAKQSLLSLNSLTLAGSQDGELQTNQMRSNLNGIGPNGISVTHTDPGVAVVNLRMEMCL</sequence>
<evidence type="ECO:0000313" key="2">
    <source>
        <dbReference type="EMBL" id="KAA1136127.1"/>
    </source>
</evidence>
<dbReference type="AlphaFoldDB" id="A0A5B0SE51"/>
<dbReference type="EMBL" id="VDEP01000036">
    <property type="protein sequence ID" value="KAA1136127.1"/>
    <property type="molecule type" value="Genomic_DNA"/>
</dbReference>
<organism evidence="2 4">
    <name type="scientific">Puccinia graminis f. sp. tritici</name>
    <dbReference type="NCBI Taxonomy" id="56615"/>
    <lineage>
        <taxon>Eukaryota</taxon>
        <taxon>Fungi</taxon>
        <taxon>Dikarya</taxon>
        <taxon>Basidiomycota</taxon>
        <taxon>Pucciniomycotina</taxon>
        <taxon>Pucciniomycetes</taxon>
        <taxon>Pucciniales</taxon>
        <taxon>Pucciniaceae</taxon>
        <taxon>Puccinia</taxon>
    </lineage>
</organism>
<keyword evidence="3" id="KW-1185">Reference proteome</keyword>
<gene>
    <name evidence="1" type="ORF">PGT21_017091</name>
    <name evidence="2" type="ORF">PGTUg99_032353</name>
</gene>
<protein>
    <submittedName>
        <fullName evidence="2">Uncharacterized protein</fullName>
    </submittedName>
</protein>
<evidence type="ECO:0000313" key="3">
    <source>
        <dbReference type="Proteomes" id="UP000324748"/>
    </source>
</evidence>
<dbReference type="EMBL" id="VSWC01000106">
    <property type="protein sequence ID" value="KAA1085716.1"/>
    <property type="molecule type" value="Genomic_DNA"/>
</dbReference>
<dbReference type="Proteomes" id="UP000325313">
    <property type="component" value="Unassembled WGS sequence"/>
</dbReference>
<evidence type="ECO:0000313" key="4">
    <source>
        <dbReference type="Proteomes" id="UP000325313"/>
    </source>
</evidence>
<evidence type="ECO:0000313" key="1">
    <source>
        <dbReference type="EMBL" id="KAA1085716.1"/>
    </source>
</evidence>
<proteinExistence type="predicted"/>
<accession>A0A5B0SE51</accession>
<comment type="caution">
    <text evidence="2">The sequence shown here is derived from an EMBL/GenBank/DDBJ whole genome shotgun (WGS) entry which is preliminary data.</text>
</comment>